<dbReference type="Proteomes" id="UP001215712">
    <property type="component" value="Unassembled WGS sequence"/>
</dbReference>
<name>A0AAD6MYZ9_9EURO</name>
<reference evidence="7" key="1">
    <citation type="journal article" date="2023" name="IMA Fungus">
        <title>Comparative genomic study of the Penicillium genus elucidates a diverse pangenome and 15 lateral gene transfer events.</title>
        <authorList>
            <person name="Petersen C."/>
            <person name="Sorensen T."/>
            <person name="Nielsen M.R."/>
            <person name="Sondergaard T.E."/>
            <person name="Sorensen J.L."/>
            <person name="Fitzpatrick D.A."/>
            <person name="Frisvad J.C."/>
            <person name="Nielsen K.L."/>
        </authorList>
    </citation>
    <scope>NUCLEOTIDE SEQUENCE</scope>
    <source>
        <strain evidence="7">IBT 17514</strain>
    </source>
</reference>
<dbReference type="PANTHER" id="PTHR47338">
    <property type="entry name" value="ZN(II)2CYS6 TRANSCRIPTION FACTOR (EUROFUNG)-RELATED"/>
    <property type="match status" value="1"/>
</dbReference>
<feature type="region of interest" description="Disordered" evidence="6">
    <location>
        <begin position="559"/>
        <end position="620"/>
    </location>
</feature>
<evidence type="ECO:0000256" key="1">
    <source>
        <dbReference type="ARBA" id="ARBA00004123"/>
    </source>
</evidence>
<proteinExistence type="predicted"/>
<dbReference type="GO" id="GO:0005634">
    <property type="term" value="C:nucleus"/>
    <property type="evidence" value="ECO:0007669"/>
    <property type="project" value="UniProtKB-SubCell"/>
</dbReference>
<organism evidence="7 8">
    <name type="scientific">Penicillium malachiteum</name>
    <dbReference type="NCBI Taxonomy" id="1324776"/>
    <lineage>
        <taxon>Eukaryota</taxon>
        <taxon>Fungi</taxon>
        <taxon>Dikarya</taxon>
        <taxon>Ascomycota</taxon>
        <taxon>Pezizomycotina</taxon>
        <taxon>Eurotiomycetes</taxon>
        <taxon>Eurotiomycetidae</taxon>
        <taxon>Eurotiales</taxon>
        <taxon>Aspergillaceae</taxon>
        <taxon>Penicillium</taxon>
    </lineage>
</organism>
<comment type="subcellular location">
    <subcellularLocation>
        <location evidence="1">Nucleus</location>
    </subcellularLocation>
</comment>
<keyword evidence="2" id="KW-0479">Metal-binding</keyword>
<accession>A0AAD6MYZ9</accession>
<keyword evidence="5" id="KW-0539">Nucleus</keyword>
<dbReference type="GO" id="GO:0000981">
    <property type="term" value="F:DNA-binding transcription factor activity, RNA polymerase II-specific"/>
    <property type="evidence" value="ECO:0007669"/>
    <property type="project" value="InterPro"/>
</dbReference>
<dbReference type="PANTHER" id="PTHR47338:SF6">
    <property type="entry name" value="ZN(II)2CYS6 TRANSCRIPTION FACTOR (EUROFUNG)"/>
    <property type="match status" value="1"/>
</dbReference>
<keyword evidence="8" id="KW-1185">Reference proteome</keyword>
<dbReference type="GO" id="GO:0046872">
    <property type="term" value="F:metal ion binding"/>
    <property type="evidence" value="ECO:0007669"/>
    <property type="project" value="UniProtKB-KW"/>
</dbReference>
<feature type="region of interest" description="Disordered" evidence="6">
    <location>
        <begin position="522"/>
        <end position="545"/>
    </location>
</feature>
<dbReference type="EMBL" id="JAQJAN010000003">
    <property type="protein sequence ID" value="KAJ5733887.1"/>
    <property type="molecule type" value="Genomic_DNA"/>
</dbReference>
<feature type="region of interest" description="Disordered" evidence="6">
    <location>
        <begin position="1"/>
        <end position="38"/>
    </location>
</feature>
<gene>
    <name evidence="7" type="ORF">N7493_002673</name>
</gene>
<dbReference type="CDD" id="cd12148">
    <property type="entry name" value="fungal_TF_MHR"/>
    <property type="match status" value="1"/>
</dbReference>
<comment type="caution">
    <text evidence="7">The sequence shown here is derived from an EMBL/GenBank/DDBJ whole genome shotgun (WGS) entry which is preliminary data.</text>
</comment>
<sequence>MNSGQSTDYDKSRQVRTPRSTSEARQSRENTESIEQLEVPQNELITRATNPLPFSLPAKEIVTEGIALYFKYCHKQPLWLFDPEDISIAGACRSEVIFGMLSLALRYSNNVFLNERTDQLCRYYAEATRSYAMFRIAQGTVDLSTIKSLCLVALAEYIGEYSHHFLVQLISKTALANDTHLVWLHIGLASNLAQCAGIDIEMHEGDFSPILEERRRVFWSIHVLKQHYAPHSMHLNMLRDIHSPKYMAVNNGSPREMGMKPPQTPQENGAFTSRGGIWVYMVQLATLWSEVQEYVSHCAGGYSTPPWSVDSGYSIIGAHLMDIETKFPTCNRYDSVRFQDQSREELHRDRAYWSPWLYLQFTYHAVHSVLNHPFLYSWRPQQSAQLAVPNTFWKTSSELALIHTTWTVRLIDMIVEKEYEISDPFLCHAVAIAATIHLYYCCAADITMRESAHRKLETCTRYLSNLATKWPRCQVLNQKIQELTQSAFAVSPRANHHRQARRTLSIDTALMWDILCHNSGQTTSASPREGLFDKSFISPPPKNPNKVTVETEVFHHSARAVDTSDGGQALPPYSSTFDQEASENSENEPWIRSSRTSVDYNGNDGPPQQPLPRDPLGWPGSGFPADMSFMDITHDPFFQFQDHENPYRGVWEVGNL</sequence>
<dbReference type="AlphaFoldDB" id="A0AAD6MYZ9"/>
<reference evidence="7" key="2">
    <citation type="submission" date="2023-01" db="EMBL/GenBank/DDBJ databases">
        <authorList>
            <person name="Petersen C."/>
        </authorList>
    </citation>
    <scope>NUCLEOTIDE SEQUENCE</scope>
    <source>
        <strain evidence="7">IBT 17514</strain>
    </source>
</reference>
<evidence type="ECO:0000256" key="6">
    <source>
        <dbReference type="SAM" id="MobiDB-lite"/>
    </source>
</evidence>
<protein>
    <recommendedName>
        <fullName evidence="9">Transcription factor domain-containing protein</fullName>
    </recommendedName>
</protein>
<evidence type="ECO:0000256" key="3">
    <source>
        <dbReference type="ARBA" id="ARBA00023015"/>
    </source>
</evidence>
<evidence type="ECO:0000256" key="2">
    <source>
        <dbReference type="ARBA" id="ARBA00022723"/>
    </source>
</evidence>
<evidence type="ECO:0000313" key="7">
    <source>
        <dbReference type="EMBL" id="KAJ5733887.1"/>
    </source>
</evidence>
<keyword evidence="4" id="KW-0804">Transcription</keyword>
<evidence type="ECO:0000256" key="4">
    <source>
        <dbReference type="ARBA" id="ARBA00023163"/>
    </source>
</evidence>
<evidence type="ECO:0008006" key="9">
    <source>
        <dbReference type="Google" id="ProtNLM"/>
    </source>
</evidence>
<feature type="compositionally biased region" description="Polar residues" evidence="6">
    <location>
        <begin position="15"/>
        <end position="24"/>
    </location>
</feature>
<dbReference type="InterPro" id="IPR050815">
    <property type="entry name" value="TF_fung"/>
</dbReference>
<evidence type="ECO:0000313" key="8">
    <source>
        <dbReference type="Proteomes" id="UP001215712"/>
    </source>
</evidence>
<evidence type="ECO:0000256" key="5">
    <source>
        <dbReference type="ARBA" id="ARBA00023242"/>
    </source>
</evidence>
<keyword evidence="3" id="KW-0805">Transcription regulation</keyword>